<dbReference type="EMBL" id="JAUJFL010000004">
    <property type="protein sequence ID" value="KAK2604997.1"/>
    <property type="molecule type" value="Genomic_DNA"/>
</dbReference>
<proteinExistence type="predicted"/>
<dbReference type="GO" id="GO:0004526">
    <property type="term" value="F:ribonuclease P activity"/>
    <property type="evidence" value="ECO:0007669"/>
    <property type="project" value="TreeGrafter"/>
</dbReference>
<name>A0AAD9SCX7_PHOAM</name>
<feature type="region of interest" description="Disordered" evidence="1">
    <location>
        <begin position="46"/>
        <end position="73"/>
    </location>
</feature>
<dbReference type="Proteomes" id="UP001265746">
    <property type="component" value="Unassembled WGS sequence"/>
</dbReference>
<dbReference type="GO" id="GO:0005829">
    <property type="term" value="C:cytosol"/>
    <property type="evidence" value="ECO:0007669"/>
    <property type="project" value="TreeGrafter"/>
</dbReference>
<dbReference type="PANTHER" id="PTHR28272">
    <property type="entry name" value="RIBONUCLEASES P/MRP PROTEIN SUBUNIT POP3"/>
    <property type="match status" value="1"/>
</dbReference>
<dbReference type="GO" id="GO:0008033">
    <property type="term" value="P:tRNA processing"/>
    <property type="evidence" value="ECO:0007669"/>
    <property type="project" value="InterPro"/>
</dbReference>
<accession>A0AAD9SCX7</accession>
<evidence type="ECO:0000256" key="1">
    <source>
        <dbReference type="SAM" id="MobiDB-lite"/>
    </source>
</evidence>
<dbReference type="AlphaFoldDB" id="A0AAD9SCX7"/>
<dbReference type="GO" id="GO:0034965">
    <property type="term" value="P:intronic box C/D snoRNA processing"/>
    <property type="evidence" value="ECO:0007669"/>
    <property type="project" value="TreeGrafter"/>
</dbReference>
<comment type="caution">
    <text evidence="2">The sequence shown here is derived from an EMBL/GenBank/DDBJ whole genome shotgun (WGS) entry which is preliminary data.</text>
</comment>
<protein>
    <submittedName>
        <fullName evidence="2">Uncharacterized protein</fullName>
    </submittedName>
</protein>
<keyword evidence="3" id="KW-1185">Reference proteome</keyword>
<sequence>MEKTRLVYQLDTPFSSVQWPKISQQDQDEMLDLLCSLLSPIGQHRSAYIHPSKGKKSKVRKRKRDEPNKTQAQVLVPPPPAVAASVDVGLTDITRNLEVSSPTTQTGAGDHDGHDQGSPYSIVFVVRSGPPSTFFSHLPQMVAVASRQLKEPIRLVGFSKSCEEKLSACLGIPRVSSVALRAGDSGQLKALVDFVRQQVPPVEAPWLEDGGKDVFRETKINTIQAPIGTKRQKKG</sequence>
<dbReference type="GO" id="GO:0000171">
    <property type="term" value="F:ribonuclease MRP activity"/>
    <property type="evidence" value="ECO:0007669"/>
    <property type="project" value="TreeGrafter"/>
</dbReference>
<evidence type="ECO:0000313" key="2">
    <source>
        <dbReference type="EMBL" id="KAK2604997.1"/>
    </source>
</evidence>
<gene>
    <name evidence="2" type="ORF">N8I77_007880</name>
</gene>
<dbReference type="GO" id="GO:0006364">
    <property type="term" value="P:rRNA processing"/>
    <property type="evidence" value="ECO:0007669"/>
    <property type="project" value="InterPro"/>
</dbReference>
<dbReference type="Pfam" id="PF08228">
    <property type="entry name" value="RNase_P_pop3"/>
    <property type="match status" value="1"/>
</dbReference>
<reference evidence="2" key="1">
    <citation type="submission" date="2023-06" db="EMBL/GenBank/DDBJ databases">
        <authorList>
            <person name="Noh H."/>
        </authorList>
    </citation>
    <scope>NUCLEOTIDE SEQUENCE</scope>
    <source>
        <strain evidence="2">DUCC20226</strain>
    </source>
</reference>
<evidence type="ECO:0000313" key="3">
    <source>
        <dbReference type="Proteomes" id="UP001265746"/>
    </source>
</evidence>
<dbReference type="GO" id="GO:0005655">
    <property type="term" value="C:nucleolar ribonuclease P complex"/>
    <property type="evidence" value="ECO:0007669"/>
    <property type="project" value="TreeGrafter"/>
</dbReference>
<organism evidence="2 3">
    <name type="scientific">Phomopsis amygdali</name>
    <name type="common">Fusicoccum amygdali</name>
    <dbReference type="NCBI Taxonomy" id="1214568"/>
    <lineage>
        <taxon>Eukaryota</taxon>
        <taxon>Fungi</taxon>
        <taxon>Dikarya</taxon>
        <taxon>Ascomycota</taxon>
        <taxon>Pezizomycotina</taxon>
        <taxon>Sordariomycetes</taxon>
        <taxon>Sordariomycetidae</taxon>
        <taxon>Diaporthales</taxon>
        <taxon>Diaporthaceae</taxon>
        <taxon>Diaporthe</taxon>
    </lineage>
</organism>
<dbReference type="InterPro" id="IPR013241">
    <property type="entry name" value="RNase_P_Pop3"/>
</dbReference>
<dbReference type="PANTHER" id="PTHR28272:SF1">
    <property type="entry name" value="RIBONUCLEASES P_MRP PROTEIN SUBUNIT POP3"/>
    <property type="match status" value="1"/>
</dbReference>
<dbReference type="GO" id="GO:0000172">
    <property type="term" value="C:ribonuclease MRP complex"/>
    <property type="evidence" value="ECO:0007669"/>
    <property type="project" value="TreeGrafter"/>
</dbReference>
<feature type="compositionally biased region" description="Basic residues" evidence="1">
    <location>
        <begin position="52"/>
        <end position="63"/>
    </location>
</feature>